<proteinExistence type="predicted"/>
<dbReference type="EMBL" id="BGPR01013346">
    <property type="protein sequence ID" value="GBN60262.1"/>
    <property type="molecule type" value="Genomic_DNA"/>
</dbReference>
<feature type="non-terminal residue" evidence="1">
    <location>
        <position position="39"/>
    </location>
</feature>
<protein>
    <submittedName>
        <fullName evidence="1">Uncharacterized protein</fullName>
    </submittedName>
</protein>
<sequence>MISASTSPTERTSHLDIFRSNGTTVAAMFVAFDVDLIRT</sequence>
<dbReference type="Proteomes" id="UP000499080">
    <property type="component" value="Unassembled WGS sequence"/>
</dbReference>
<name>A0A4Y2QAJ4_ARAVE</name>
<comment type="caution">
    <text evidence="1">The sequence shown here is derived from an EMBL/GenBank/DDBJ whole genome shotgun (WGS) entry which is preliminary data.</text>
</comment>
<keyword evidence="2" id="KW-1185">Reference proteome</keyword>
<accession>A0A4Y2QAJ4</accession>
<dbReference type="AlphaFoldDB" id="A0A4Y2QAJ4"/>
<organism evidence="1 2">
    <name type="scientific">Araneus ventricosus</name>
    <name type="common">Orbweaver spider</name>
    <name type="synonym">Epeira ventricosa</name>
    <dbReference type="NCBI Taxonomy" id="182803"/>
    <lineage>
        <taxon>Eukaryota</taxon>
        <taxon>Metazoa</taxon>
        <taxon>Ecdysozoa</taxon>
        <taxon>Arthropoda</taxon>
        <taxon>Chelicerata</taxon>
        <taxon>Arachnida</taxon>
        <taxon>Araneae</taxon>
        <taxon>Araneomorphae</taxon>
        <taxon>Entelegynae</taxon>
        <taxon>Araneoidea</taxon>
        <taxon>Araneidae</taxon>
        <taxon>Araneus</taxon>
    </lineage>
</organism>
<reference evidence="1 2" key="1">
    <citation type="journal article" date="2019" name="Sci. Rep.">
        <title>Orb-weaving spider Araneus ventricosus genome elucidates the spidroin gene catalogue.</title>
        <authorList>
            <person name="Kono N."/>
            <person name="Nakamura H."/>
            <person name="Ohtoshi R."/>
            <person name="Moran D.A.P."/>
            <person name="Shinohara A."/>
            <person name="Yoshida Y."/>
            <person name="Fujiwara M."/>
            <person name="Mori M."/>
            <person name="Tomita M."/>
            <person name="Arakawa K."/>
        </authorList>
    </citation>
    <scope>NUCLEOTIDE SEQUENCE [LARGE SCALE GENOMIC DNA]</scope>
</reference>
<evidence type="ECO:0000313" key="1">
    <source>
        <dbReference type="EMBL" id="GBN60262.1"/>
    </source>
</evidence>
<gene>
    <name evidence="1" type="ORF">AVEN_150571_1</name>
</gene>
<evidence type="ECO:0000313" key="2">
    <source>
        <dbReference type="Proteomes" id="UP000499080"/>
    </source>
</evidence>